<dbReference type="InterPro" id="IPR051011">
    <property type="entry name" value="Metal_resp_trans_reg"/>
</dbReference>
<dbReference type="PANTHER" id="PTHR43132:SF6">
    <property type="entry name" value="HTH-TYPE TRANSCRIPTIONAL REPRESSOR CZRA"/>
    <property type="match status" value="1"/>
</dbReference>
<reference evidence="6 8" key="1">
    <citation type="journal article" date="2015" name="Biotechnol. Bioeng.">
        <title>Genome sequence and phenotypic characterization of Caulobacter segnis.</title>
        <authorList>
            <person name="Patel S."/>
            <person name="Fletcher B."/>
            <person name="Scott D.C."/>
            <person name="Ely B."/>
        </authorList>
    </citation>
    <scope>NUCLEOTIDE SEQUENCE [LARGE SCALE GENOMIC DNA]</scope>
    <source>
        <strain evidence="6 8">PS02</strain>
    </source>
</reference>
<dbReference type="NCBIfam" id="NF033788">
    <property type="entry name" value="HTH_metalloreg"/>
    <property type="match status" value="1"/>
</dbReference>
<dbReference type="GO" id="GO:0046686">
    <property type="term" value="P:response to cadmium ion"/>
    <property type="evidence" value="ECO:0007669"/>
    <property type="project" value="UniProtKB-KW"/>
</dbReference>
<evidence type="ECO:0000313" key="9">
    <source>
        <dbReference type="Proteomes" id="UP000093694"/>
    </source>
</evidence>
<sequence>MNYDKENIEICSCHIIHENIVSKVKETITDNTSICNMAEFFKVLNDPTRLKIINALMLSEMCVCDISALLNMSQPAISHHLKILRQSKLIKYRRDGKIVYYSLDDEHIKPIFNQCLAHVDEK</sequence>
<dbReference type="AlphaFoldDB" id="A0A166T6L8"/>
<gene>
    <name evidence="7" type="ORF">CLCOS_29910</name>
    <name evidence="6" type="ORF">WX73_00026</name>
</gene>
<evidence type="ECO:0000256" key="4">
    <source>
        <dbReference type="ARBA" id="ARBA00043263"/>
    </source>
</evidence>
<dbReference type="SUPFAM" id="SSF46785">
    <property type="entry name" value="Winged helix' DNA-binding domain"/>
    <property type="match status" value="1"/>
</dbReference>
<keyword evidence="3" id="KW-0804">Transcription</keyword>
<reference evidence="7 9" key="2">
    <citation type="journal article" date="2016" name="Front. Microbiol.">
        <title>Industrial Acetogenic Biocatalysts: A Comparative Metabolic and Genomic Analysis.</title>
        <authorList>
            <person name="Bengelsdorf F."/>
            <person name="Poehlein A."/>
            <person name="Sonja S."/>
            <person name="Erz C."/>
            <person name="Hummel T."/>
            <person name="Hoffmeister S."/>
            <person name="Daniel R."/>
            <person name="Durre P."/>
        </authorList>
    </citation>
    <scope>NUCLEOTIDE SEQUENCE [LARGE SCALE GENOMIC DNA]</scope>
    <source>
        <strain evidence="7 9">PTA-10522</strain>
    </source>
</reference>
<dbReference type="RefSeq" id="WP_242866909.1">
    <property type="nucleotide sequence ID" value="NZ_LITQ01000013.1"/>
</dbReference>
<dbReference type="EMBL" id="LROR01000057">
    <property type="protein sequence ID" value="OBR92528.1"/>
    <property type="molecule type" value="Genomic_DNA"/>
</dbReference>
<keyword evidence="2" id="KW-0238">DNA-binding</keyword>
<evidence type="ECO:0000313" key="7">
    <source>
        <dbReference type="EMBL" id="OBR92528.1"/>
    </source>
</evidence>
<dbReference type="PRINTS" id="PR00778">
    <property type="entry name" value="HTHARSR"/>
</dbReference>
<keyword evidence="4" id="KW-0105">Cadmium resistance</keyword>
<dbReference type="CDD" id="cd00090">
    <property type="entry name" value="HTH_ARSR"/>
    <property type="match status" value="1"/>
</dbReference>
<evidence type="ECO:0000313" key="6">
    <source>
        <dbReference type="EMBL" id="OAA93334.1"/>
    </source>
</evidence>
<evidence type="ECO:0000313" key="8">
    <source>
        <dbReference type="Proteomes" id="UP000077384"/>
    </source>
</evidence>
<comment type="caution">
    <text evidence="6">The sequence shown here is derived from an EMBL/GenBank/DDBJ whole genome shotgun (WGS) entry which is preliminary data.</text>
</comment>
<dbReference type="InterPro" id="IPR036390">
    <property type="entry name" value="WH_DNA-bd_sf"/>
</dbReference>
<evidence type="ECO:0000256" key="3">
    <source>
        <dbReference type="ARBA" id="ARBA00023163"/>
    </source>
</evidence>
<dbReference type="PROSITE" id="PS00846">
    <property type="entry name" value="HTH_ARSR_1"/>
    <property type="match status" value="1"/>
</dbReference>
<dbReference type="InterPro" id="IPR011991">
    <property type="entry name" value="ArsR-like_HTH"/>
</dbReference>
<keyword evidence="1" id="KW-0805">Transcription regulation</keyword>
<dbReference type="InterPro" id="IPR018334">
    <property type="entry name" value="ArsR_HTH"/>
</dbReference>
<dbReference type="GO" id="GO:0003700">
    <property type="term" value="F:DNA-binding transcription factor activity"/>
    <property type="evidence" value="ECO:0007669"/>
    <property type="project" value="InterPro"/>
</dbReference>
<organism evidence="6 8">
    <name type="scientific">Clostridium coskatii</name>
    <dbReference type="NCBI Taxonomy" id="1705578"/>
    <lineage>
        <taxon>Bacteria</taxon>
        <taxon>Bacillati</taxon>
        <taxon>Bacillota</taxon>
        <taxon>Clostridia</taxon>
        <taxon>Eubacteriales</taxon>
        <taxon>Clostridiaceae</taxon>
        <taxon>Clostridium</taxon>
    </lineage>
</organism>
<dbReference type="Proteomes" id="UP000093694">
    <property type="component" value="Unassembled WGS sequence"/>
</dbReference>
<dbReference type="PANTHER" id="PTHR43132">
    <property type="entry name" value="ARSENICAL RESISTANCE OPERON REPRESSOR ARSR-RELATED"/>
    <property type="match status" value="1"/>
</dbReference>
<dbReference type="PATRIC" id="fig|1705578.3.peg.407"/>
<proteinExistence type="predicted"/>
<evidence type="ECO:0000256" key="1">
    <source>
        <dbReference type="ARBA" id="ARBA00023015"/>
    </source>
</evidence>
<dbReference type="InterPro" id="IPR036388">
    <property type="entry name" value="WH-like_DNA-bd_sf"/>
</dbReference>
<accession>A0A166T6L8</accession>
<dbReference type="EMBL" id="LITQ01000013">
    <property type="protein sequence ID" value="OAA93334.1"/>
    <property type="molecule type" value="Genomic_DNA"/>
</dbReference>
<dbReference type="Gene3D" id="1.10.10.10">
    <property type="entry name" value="Winged helix-like DNA-binding domain superfamily/Winged helix DNA-binding domain"/>
    <property type="match status" value="1"/>
</dbReference>
<dbReference type="GO" id="GO:0003677">
    <property type="term" value="F:DNA binding"/>
    <property type="evidence" value="ECO:0007669"/>
    <property type="project" value="UniProtKB-KW"/>
</dbReference>
<dbReference type="InterPro" id="IPR001845">
    <property type="entry name" value="HTH_ArsR_DNA-bd_dom"/>
</dbReference>
<feature type="domain" description="HTH arsR-type" evidence="5">
    <location>
        <begin position="29"/>
        <end position="122"/>
    </location>
</feature>
<name>A0A166T6L8_9CLOT</name>
<dbReference type="Proteomes" id="UP000077384">
    <property type="component" value="Unassembled WGS sequence"/>
</dbReference>
<dbReference type="Pfam" id="PF01022">
    <property type="entry name" value="HTH_5"/>
    <property type="match status" value="1"/>
</dbReference>
<dbReference type="PROSITE" id="PS50987">
    <property type="entry name" value="HTH_ARSR_2"/>
    <property type="match status" value="1"/>
</dbReference>
<keyword evidence="9" id="KW-1185">Reference proteome</keyword>
<protein>
    <recommendedName>
        <fullName evidence="5">HTH arsR-type domain-containing protein</fullName>
    </recommendedName>
</protein>
<evidence type="ECO:0000259" key="5">
    <source>
        <dbReference type="PROSITE" id="PS50987"/>
    </source>
</evidence>
<dbReference type="SMART" id="SM00418">
    <property type="entry name" value="HTH_ARSR"/>
    <property type="match status" value="1"/>
</dbReference>
<evidence type="ECO:0000256" key="2">
    <source>
        <dbReference type="ARBA" id="ARBA00023125"/>
    </source>
</evidence>